<gene>
    <name evidence="1" type="primary">BQ5605_C030g10799</name>
    <name evidence="1" type="ORF">BQ5605_C030G10799</name>
</gene>
<sequence length="70" mass="8263">MAKPMCLVNLDLVFNNLQTGHLHRSLRTPWSRSLDPRMTRHDRGKLIRQKTIASVERDAHRQFIRPGECR</sequence>
<keyword evidence="2" id="KW-1185">Reference proteome</keyword>
<dbReference type="Proteomes" id="UP000249464">
    <property type="component" value="Unassembled WGS sequence"/>
</dbReference>
<protein>
    <submittedName>
        <fullName evidence="1">BQ5605_C030g10799 protein</fullName>
    </submittedName>
</protein>
<dbReference type="EMBL" id="FQNC01000069">
    <property type="protein sequence ID" value="SGZ08513.1"/>
    <property type="molecule type" value="Genomic_DNA"/>
</dbReference>
<evidence type="ECO:0000313" key="2">
    <source>
        <dbReference type="Proteomes" id="UP000249464"/>
    </source>
</evidence>
<organism evidence="1 2">
    <name type="scientific">Microbotryum silenes-dioicae</name>
    <dbReference type="NCBI Taxonomy" id="796604"/>
    <lineage>
        <taxon>Eukaryota</taxon>
        <taxon>Fungi</taxon>
        <taxon>Dikarya</taxon>
        <taxon>Basidiomycota</taxon>
        <taxon>Pucciniomycotina</taxon>
        <taxon>Microbotryomycetes</taxon>
        <taxon>Microbotryales</taxon>
        <taxon>Microbotryaceae</taxon>
        <taxon>Microbotryum</taxon>
    </lineage>
</organism>
<dbReference type="AlphaFoldDB" id="A0A2X0MI42"/>
<name>A0A2X0MI42_9BASI</name>
<proteinExistence type="predicted"/>
<evidence type="ECO:0000313" key="1">
    <source>
        <dbReference type="EMBL" id="SGZ08513.1"/>
    </source>
</evidence>
<reference evidence="1 2" key="1">
    <citation type="submission" date="2016-11" db="EMBL/GenBank/DDBJ databases">
        <authorList>
            <person name="Jaros S."/>
            <person name="Januszkiewicz K."/>
            <person name="Wedrychowicz H."/>
        </authorList>
    </citation>
    <scope>NUCLEOTIDE SEQUENCE [LARGE SCALE GENOMIC DNA]</scope>
</reference>
<accession>A0A2X0MI42</accession>